<accession>A0A7X0RTC4</accession>
<protein>
    <submittedName>
        <fullName evidence="1">Uncharacterized protein</fullName>
    </submittedName>
</protein>
<dbReference type="Proteomes" id="UP000547209">
    <property type="component" value="Unassembled WGS sequence"/>
</dbReference>
<dbReference type="RefSeq" id="WP_185671200.1">
    <property type="nucleotide sequence ID" value="NZ_JACJVP010000037.1"/>
</dbReference>
<keyword evidence="2" id="KW-1185">Reference proteome</keyword>
<comment type="caution">
    <text evidence="1">The sequence shown here is derived from an EMBL/GenBank/DDBJ whole genome shotgun (WGS) entry which is preliminary data.</text>
</comment>
<sequence>MARVNAVKQPDLVLISWTRNPLVPGSARRIIAARVIGSAQPCTFTLAPKRLLINALNCLLDHDVGFKVVFQKKTSNVSGYLLLQRNK</sequence>
<dbReference type="EMBL" id="JACJVP010000037">
    <property type="protein sequence ID" value="MBB6673332.1"/>
    <property type="molecule type" value="Genomic_DNA"/>
</dbReference>
<evidence type="ECO:0000313" key="1">
    <source>
        <dbReference type="EMBL" id="MBB6673332.1"/>
    </source>
</evidence>
<organism evidence="1 2">
    <name type="scientific">Cohnella nanjingensis</name>
    <dbReference type="NCBI Taxonomy" id="1387779"/>
    <lineage>
        <taxon>Bacteria</taxon>
        <taxon>Bacillati</taxon>
        <taxon>Bacillota</taxon>
        <taxon>Bacilli</taxon>
        <taxon>Bacillales</taxon>
        <taxon>Paenibacillaceae</taxon>
        <taxon>Cohnella</taxon>
    </lineage>
</organism>
<dbReference type="AlphaFoldDB" id="A0A7X0RTC4"/>
<name>A0A7X0RTC4_9BACL</name>
<gene>
    <name evidence="1" type="ORF">H7C19_21885</name>
</gene>
<reference evidence="1 2" key="1">
    <citation type="submission" date="2020-08" db="EMBL/GenBank/DDBJ databases">
        <title>Cohnella phylogeny.</title>
        <authorList>
            <person name="Dunlap C."/>
        </authorList>
    </citation>
    <scope>NUCLEOTIDE SEQUENCE [LARGE SCALE GENOMIC DNA]</scope>
    <source>
        <strain evidence="1 2">DSM 28246</strain>
    </source>
</reference>
<proteinExistence type="predicted"/>
<evidence type="ECO:0000313" key="2">
    <source>
        <dbReference type="Proteomes" id="UP000547209"/>
    </source>
</evidence>